<evidence type="ECO:0000313" key="3">
    <source>
        <dbReference type="Proteomes" id="UP001596310"/>
    </source>
</evidence>
<feature type="region of interest" description="Disordered" evidence="1">
    <location>
        <begin position="42"/>
        <end position="90"/>
    </location>
</feature>
<dbReference type="RefSeq" id="WP_125596775.1">
    <property type="nucleotide sequence ID" value="NZ_JBHSSM010000005.1"/>
</dbReference>
<dbReference type="InterPro" id="IPR023393">
    <property type="entry name" value="START-like_dom_sf"/>
</dbReference>
<protein>
    <recommendedName>
        <fullName evidence="4">SRPBCC family protein</fullName>
    </recommendedName>
</protein>
<reference evidence="3" key="1">
    <citation type="journal article" date="2019" name="Int. J. Syst. Evol. Microbiol.">
        <title>The Global Catalogue of Microorganisms (GCM) 10K type strain sequencing project: providing services to taxonomists for standard genome sequencing and annotation.</title>
        <authorList>
            <consortium name="The Broad Institute Genomics Platform"/>
            <consortium name="The Broad Institute Genome Sequencing Center for Infectious Disease"/>
            <person name="Wu L."/>
            <person name="Ma J."/>
        </authorList>
    </citation>
    <scope>NUCLEOTIDE SEQUENCE [LARGE SCALE GENOMIC DNA]</scope>
    <source>
        <strain evidence="3">CCM 8897</strain>
    </source>
</reference>
<proteinExistence type="predicted"/>
<accession>A0ABW1UN26</accession>
<sequence length="185" mass="20446">MQNFFDNTLTIHAEAATISAILLDPSRLIQWNPAIQAIRAERPNQAAQPRQADRSEQPDQSEQLQKVNQADRADRAAQPTGSERRYQIGRDREAINQTEELTIGQSADLITYSVNGNRLSYCVQFQLTDNGGTTAVAETVLVDAKALPGIPLTLLRPVTKHAFLTNLRALAALAERGTQRGDFEH</sequence>
<evidence type="ECO:0008006" key="4">
    <source>
        <dbReference type="Google" id="ProtNLM"/>
    </source>
</evidence>
<comment type="caution">
    <text evidence="2">The sequence shown here is derived from an EMBL/GenBank/DDBJ whole genome shotgun (WGS) entry which is preliminary data.</text>
</comment>
<organism evidence="2 3">
    <name type="scientific">Lapidilactobacillus achengensis</name>
    <dbReference type="NCBI Taxonomy" id="2486000"/>
    <lineage>
        <taxon>Bacteria</taxon>
        <taxon>Bacillati</taxon>
        <taxon>Bacillota</taxon>
        <taxon>Bacilli</taxon>
        <taxon>Lactobacillales</taxon>
        <taxon>Lactobacillaceae</taxon>
        <taxon>Lapidilactobacillus</taxon>
    </lineage>
</organism>
<evidence type="ECO:0000313" key="2">
    <source>
        <dbReference type="EMBL" id="MFC6314287.1"/>
    </source>
</evidence>
<dbReference type="Gene3D" id="3.30.530.20">
    <property type="match status" value="1"/>
</dbReference>
<evidence type="ECO:0000256" key="1">
    <source>
        <dbReference type="SAM" id="MobiDB-lite"/>
    </source>
</evidence>
<feature type="compositionally biased region" description="Polar residues" evidence="1">
    <location>
        <begin position="58"/>
        <end position="68"/>
    </location>
</feature>
<gene>
    <name evidence="2" type="ORF">ACFQHW_01710</name>
</gene>
<name>A0ABW1UN26_9LACO</name>
<dbReference type="SUPFAM" id="SSF55961">
    <property type="entry name" value="Bet v1-like"/>
    <property type="match status" value="1"/>
</dbReference>
<dbReference type="Proteomes" id="UP001596310">
    <property type="component" value="Unassembled WGS sequence"/>
</dbReference>
<keyword evidence="3" id="KW-1185">Reference proteome</keyword>
<dbReference type="EMBL" id="JBHSSM010000005">
    <property type="protein sequence ID" value="MFC6314287.1"/>
    <property type="molecule type" value="Genomic_DNA"/>
</dbReference>